<keyword evidence="2" id="KW-0812">Transmembrane</keyword>
<accession>M0BIS5</accession>
<dbReference type="EMBL" id="AOIQ01000014">
    <property type="protein sequence ID" value="ELZ10801.1"/>
    <property type="molecule type" value="Genomic_DNA"/>
</dbReference>
<protein>
    <submittedName>
        <fullName evidence="3">Uncharacterized protein</fullName>
    </submittedName>
</protein>
<keyword evidence="2" id="KW-1133">Transmembrane helix</keyword>
<dbReference type="STRING" id="1227490.C479_08318"/>
<proteinExistence type="predicted"/>
<name>M0BIS5_9EURY</name>
<evidence type="ECO:0000313" key="3">
    <source>
        <dbReference type="EMBL" id="ELZ10801.1"/>
    </source>
</evidence>
<gene>
    <name evidence="3" type="ORF">C479_08318</name>
</gene>
<dbReference type="Proteomes" id="UP000011560">
    <property type="component" value="Unassembled WGS sequence"/>
</dbReference>
<dbReference type="RefSeq" id="WP_007700771.1">
    <property type="nucleotide sequence ID" value="NZ_AOIQ01000014.1"/>
</dbReference>
<evidence type="ECO:0000256" key="1">
    <source>
        <dbReference type="SAM" id="MobiDB-lite"/>
    </source>
</evidence>
<dbReference type="PATRIC" id="fig|1227490.4.peg.1694"/>
<feature type="region of interest" description="Disordered" evidence="1">
    <location>
        <begin position="1"/>
        <end position="26"/>
    </location>
</feature>
<feature type="transmembrane region" description="Helical" evidence="2">
    <location>
        <begin position="30"/>
        <end position="53"/>
    </location>
</feature>
<keyword evidence="4" id="KW-1185">Reference proteome</keyword>
<reference evidence="3 4" key="1">
    <citation type="journal article" date="2014" name="PLoS Genet.">
        <title>Phylogenetically driven sequencing of extremely halophilic archaea reveals strategies for static and dynamic osmo-response.</title>
        <authorList>
            <person name="Becker E.A."/>
            <person name="Seitzer P.M."/>
            <person name="Tritt A."/>
            <person name="Larsen D."/>
            <person name="Krusor M."/>
            <person name="Yao A.I."/>
            <person name="Wu D."/>
            <person name="Madern D."/>
            <person name="Eisen J.A."/>
            <person name="Darling A.E."/>
            <person name="Facciotti M.T."/>
        </authorList>
    </citation>
    <scope>NUCLEOTIDE SEQUENCE [LARGE SCALE GENOMIC DNA]</scope>
    <source>
        <strain evidence="3 4">JCM 14624</strain>
    </source>
</reference>
<feature type="compositionally biased region" description="Basic and acidic residues" evidence="1">
    <location>
        <begin position="1"/>
        <end position="17"/>
    </location>
</feature>
<evidence type="ECO:0000256" key="2">
    <source>
        <dbReference type="SAM" id="Phobius"/>
    </source>
</evidence>
<dbReference type="AlphaFoldDB" id="M0BIS5"/>
<organism evidence="3 4">
    <name type="scientific">Halovivax asiaticus JCM 14624</name>
    <dbReference type="NCBI Taxonomy" id="1227490"/>
    <lineage>
        <taxon>Archaea</taxon>
        <taxon>Methanobacteriati</taxon>
        <taxon>Methanobacteriota</taxon>
        <taxon>Stenosarchaea group</taxon>
        <taxon>Halobacteria</taxon>
        <taxon>Halobacteriales</taxon>
        <taxon>Natrialbaceae</taxon>
        <taxon>Halovivax</taxon>
    </lineage>
</organism>
<feature type="transmembrane region" description="Helical" evidence="2">
    <location>
        <begin position="73"/>
        <end position="97"/>
    </location>
</feature>
<sequence>MEPRETDDSQGRRRTDPATESGTPTHRRSVGWAAVTIDLVVVLCGIAVALVGIPLVVGYTLVLGTVPPTDSVAFYGLVSAVMLPGPLMGAMGCWLAARSDPA</sequence>
<keyword evidence="2" id="KW-0472">Membrane</keyword>
<evidence type="ECO:0000313" key="4">
    <source>
        <dbReference type="Proteomes" id="UP000011560"/>
    </source>
</evidence>
<comment type="caution">
    <text evidence="3">The sequence shown here is derived from an EMBL/GenBank/DDBJ whole genome shotgun (WGS) entry which is preliminary data.</text>
</comment>